<protein>
    <submittedName>
        <fullName evidence="1">DNA polymerase III subunit chi</fullName>
    </submittedName>
</protein>
<dbReference type="GO" id="GO:0006260">
    <property type="term" value="P:DNA replication"/>
    <property type="evidence" value="ECO:0007669"/>
    <property type="project" value="InterPro"/>
</dbReference>
<dbReference type="Pfam" id="PF04364">
    <property type="entry name" value="DNA_pol3_chi"/>
    <property type="match status" value="1"/>
</dbReference>
<reference evidence="1 2" key="1">
    <citation type="submission" date="2016-10" db="EMBL/GenBank/DDBJ databases">
        <title>Rhodobacter sp. LPB0142, isolated from sea water.</title>
        <authorList>
            <person name="Kim E."/>
            <person name="Yi H."/>
        </authorList>
    </citation>
    <scope>NUCLEOTIDE SEQUENCE [LARGE SCALE GENOMIC DNA]</scope>
    <source>
        <strain evidence="1 2">LPB0142</strain>
    </source>
</reference>
<dbReference type="RefSeq" id="WP_068767028.1">
    <property type="nucleotide sequence ID" value="NZ_CP017781.1"/>
</dbReference>
<dbReference type="STRING" id="1850250.LPB142_10185"/>
<keyword evidence="2" id="KW-1185">Reference proteome</keyword>
<evidence type="ECO:0000313" key="1">
    <source>
        <dbReference type="EMBL" id="AOZ69639.1"/>
    </source>
</evidence>
<dbReference type="KEGG" id="rhp:LPB142_10185"/>
<gene>
    <name evidence="1" type="ORF">LPB142_10185</name>
</gene>
<sequence length="152" mass="16740">MPALFYHVTQSPVEDVVAMLLARALEQGWRVELRGRAPDQMARFDHRLWLGPEEGFLAHGLAGGPHDALQPVLLTTGPVAGAGRFQAVMSVHGAEVSAAETEAHERVWILFDGHDGQAVEHARGQWRALTRAGAKAQYWNDESGRWQKKAEA</sequence>
<dbReference type="AlphaFoldDB" id="A0A1D9MD26"/>
<dbReference type="Gene3D" id="3.40.50.10110">
    <property type="entry name" value="DNA polymerase III subunit chi"/>
    <property type="match status" value="1"/>
</dbReference>
<dbReference type="PANTHER" id="PTHR38767:SF1">
    <property type="entry name" value="DNA POLYMERASE III SUBUNIT CHI"/>
    <property type="match status" value="1"/>
</dbReference>
<dbReference type="NCBIfam" id="NF004347">
    <property type="entry name" value="PRK05728.1-4"/>
    <property type="match status" value="1"/>
</dbReference>
<organism evidence="1 2">
    <name type="scientific">Rhodobacter xanthinilyticus</name>
    <dbReference type="NCBI Taxonomy" id="1850250"/>
    <lineage>
        <taxon>Bacteria</taxon>
        <taxon>Pseudomonadati</taxon>
        <taxon>Pseudomonadota</taxon>
        <taxon>Alphaproteobacteria</taxon>
        <taxon>Rhodobacterales</taxon>
        <taxon>Rhodobacter group</taxon>
        <taxon>Rhodobacter</taxon>
    </lineage>
</organism>
<dbReference type="InterPro" id="IPR007459">
    <property type="entry name" value="DNA_pol3_chi"/>
</dbReference>
<dbReference type="InterPro" id="IPR036768">
    <property type="entry name" value="PolIII_chi_sf"/>
</dbReference>
<dbReference type="EMBL" id="CP017781">
    <property type="protein sequence ID" value="AOZ69639.1"/>
    <property type="molecule type" value="Genomic_DNA"/>
</dbReference>
<proteinExistence type="predicted"/>
<dbReference type="PANTHER" id="PTHR38767">
    <property type="entry name" value="DNA POLYMERASE III SUBUNIT CHI"/>
    <property type="match status" value="1"/>
</dbReference>
<evidence type="ECO:0000313" key="2">
    <source>
        <dbReference type="Proteomes" id="UP000176562"/>
    </source>
</evidence>
<dbReference type="Proteomes" id="UP000176562">
    <property type="component" value="Chromosome"/>
</dbReference>
<dbReference type="GO" id="GO:0003887">
    <property type="term" value="F:DNA-directed DNA polymerase activity"/>
    <property type="evidence" value="ECO:0007669"/>
    <property type="project" value="InterPro"/>
</dbReference>
<dbReference type="GO" id="GO:0003677">
    <property type="term" value="F:DNA binding"/>
    <property type="evidence" value="ECO:0007669"/>
    <property type="project" value="InterPro"/>
</dbReference>
<accession>A0A1D9MD26</accession>
<name>A0A1D9MD26_9RHOB</name>
<dbReference type="GO" id="GO:0032298">
    <property type="term" value="P:positive regulation of DNA-templated DNA replication initiation"/>
    <property type="evidence" value="ECO:0007669"/>
    <property type="project" value="TreeGrafter"/>
</dbReference>
<dbReference type="SUPFAM" id="SSF102400">
    <property type="entry name" value="DNA polymerase III chi subunit"/>
    <property type="match status" value="1"/>
</dbReference>